<dbReference type="PANTHER" id="PTHR48083">
    <property type="entry name" value="MEDIUM-CHAIN SPECIFIC ACYL-COA DEHYDROGENASE, MITOCHONDRIAL-RELATED"/>
    <property type="match status" value="1"/>
</dbReference>
<dbReference type="Pfam" id="PF00441">
    <property type="entry name" value="Acyl-CoA_dh_1"/>
    <property type="match status" value="1"/>
</dbReference>
<feature type="domain" description="Acyl-CoA dehydrogenase/oxidase C-terminal" evidence="8">
    <location>
        <begin position="229"/>
        <end position="378"/>
    </location>
</feature>
<comment type="similarity">
    <text evidence="2 7">Belongs to the acyl-CoA dehydrogenase family.</text>
</comment>
<dbReference type="InterPro" id="IPR037069">
    <property type="entry name" value="AcylCoA_DH/ox_N_sf"/>
</dbReference>
<dbReference type="InterPro" id="IPR036250">
    <property type="entry name" value="AcylCo_DH-like_C"/>
</dbReference>
<dbReference type="GO" id="GO:0050660">
    <property type="term" value="F:flavin adenine dinucleotide binding"/>
    <property type="evidence" value="ECO:0007669"/>
    <property type="project" value="InterPro"/>
</dbReference>
<name>A0A937HVZ4_9GAMM</name>
<dbReference type="Proteomes" id="UP000744438">
    <property type="component" value="Unassembled WGS sequence"/>
</dbReference>
<dbReference type="AlphaFoldDB" id="A0A937HVZ4"/>
<evidence type="ECO:0000256" key="2">
    <source>
        <dbReference type="ARBA" id="ARBA00009347"/>
    </source>
</evidence>
<dbReference type="EMBL" id="JADHQC010000005">
    <property type="protein sequence ID" value="MBL6811570.1"/>
    <property type="molecule type" value="Genomic_DNA"/>
</dbReference>
<evidence type="ECO:0000256" key="3">
    <source>
        <dbReference type="ARBA" id="ARBA00011738"/>
    </source>
</evidence>
<dbReference type="GO" id="GO:0033539">
    <property type="term" value="P:fatty acid beta-oxidation using acyl-CoA dehydrogenase"/>
    <property type="evidence" value="ECO:0007669"/>
    <property type="project" value="TreeGrafter"/>
</dbReference>
<dbReference type="Gene3D" id="1.20.140.10">
    <property type="entry name" value="Butyryl-CoA Dehydrogenase, subunit A, domain 3"/>
    <property type="match status" value="1"/>
</dbReference>
<accession>A0A937HVZ4</accession>
<comment type="cofactor">
    <cofactor evidence="1 7">
        <name>FAD</name>
        <dbReference type="ChEBI" id="CHEBI:57692"/>
    </cofactor>
</comment>
<dbReference type="Pfam" id="PF02771">
    <property type="entry name" value="Acyl-CoA_dh_N"/>
    <property type="match status" value="1"/>
</dbReference>
<dbReference type="FunFam" id="2.40.110.10:FF:000002">
    <property type="entry name" value="Acyl-CoA dehydrogenase fadE12"/>
    <property type="match status" value="1"/>
</dbReference>
<dbReference type="InterPro" id="IPR013786">
    <property type="entry name" value="AcylCoA_DH/ox_N"/>
</dbReference>
<dbReference type="SUPFAM" id="SSF56645">
    <property type="entry name" value="Acyl-CoA dehydrogenase NM domain-like"/>
    <property type="match status" value="1"/>
</dbReference>
<dbReference type="Gene3D" id="2.40.110.10">
    <property type="entry name" value="Butyryl-CoA Dehydrogenase, subunit A, domain 2"/>
    <property type="match status" value="1"/>
</dbReference>
<dbReference type="InterPro" id="IPR009075">
    <property type="entry name" value="AcylCo_DH/oxidase_C"/>
</dbReference>
<evidence type="ECO:0000256" key="7">
    <source>
        <dbReference type="RuleBase" id="RU362125"/>
    </source>
</evidence>
<proteinExistence type="inferred from homology"/>
<gene>
    <name evidence="11" type="ORF">ISQ63_01650</name>
</gene>
<evidence type="ECO:0000259" key="9">
    <source>
        <dbReference type="Pfam" id="PF02770"/>
    </source>
</evidence>
<dbReference type="InterPro" id="IPR006091">
    <property type="entry name" value="Acyl-CoA_Oxase/DH_mid-dom"/>
</dbReference>
<reference evidence="11" key="1">
    <citation type="submission" date="2020-10" db="EMBL/GenBank/DDBJ databases">
        <title>Microbiome of the Black Sea water column analyzed by genome centric metagenomics.</title>
        <authorList>
            <person name="Cabello-Yeves P.J."/>
            <person name="Callieri C."/>
            <person name="Picazo A."/>
            <person name="Mehrshad M."/>
            <person name="Haro-Moreno J.M."/>
            <person name="Roda-Garcia J."/>
            <person name="Dzembekova N."/>
            <person name="Slabakova V."/>
            <person name="Slabakova N."/>
            <person name="Moncheva S."/>
            <person name="Rodriguez-Valera F."/>
        </authorList>
    </citation>
    <scope>NUCLEOTIDE SEQUENCE</scope>
    <source>
        <strain evidence="11">BS307-5m-G49</strain>
    </source>
</reference>
<comment type="subunit">
    <text evidence="3">Homodimer.</text>
</comment>
<evidence type="ECO:0000259" key="10">
    <source>
        <dbReference type="Pfam" id="PF02771"/>
    </source>
</evidence>
<dbReference type="Gene3D" id="1.10.540.10">
    <property type="entry name" value="Acyl-CoA dehydrogenase/oxidase, N-terminal domain"/>
    <property type="match status" value="1"/>
</dbReference>
<dbReference type="Pfam" id="PF02770">
    <property type="entry name" value="Acyl-CoA_dh_M"/>
    <property type="match status" value="1"/>
</dbReference>
<evidence type="ECO:0000313" key="12">
    <source>
        <dbReference type="Proteomes" id="UP000744438"/>
    </source>
</evidence>
<sequence>MSKDWTKIRAKVKDFIESEIYPKETELAKGTPEAREMLGSLMQLAKDEKIWALGHPEDIGGGGMPFMEYVYVNEVIGRSSFAMVALGTHSLQDSIMLREFASPHWRDQYLEPLVQGEIFPSFGMTEPDVASSDPTQLQTTAILENGTWKINGTKWFTTGAARAAYTTVMCRTELDAPSHGAFSMIIVPTDNPGYKIVRETPVLGINGGHYEVKYDNVEVPEENLLGPRGQGFIIAQKRLGPGRIFHCMRWLGQAQRAFDLLCERMHERETFGTPLTKKQLLQKFVFDSACEIQASRHLTLDAAKRIDQGDDARIEIGLIKVVGAEMLHNVIDRAIQVHGAKGLTDDTPLSLMYRHAREARIYDGPDEVHVQSVARRILKNYENNGPGWDFGERDASLVS</sequence>
<organism evidence="11 12">
    <name type="scientific">SAR86 cluster bacterium</name>
    <dbReference type="NCBI Taxonomy" id="2030880"/>
    <lineage>
        <taxon>Bacteria</taxon>
        <taxon>Pseudomonadati</taxon>
        <taxon>Pseudomonadota</taxon>
        <taxon>Gammaproteobacteria</taxon>
        <taxon>SAR86 cluster</taxon>
    </lineage>
</organism>
<keyword evidence="5 7" id="KW-0274">FAD</keyword>
<feature type="domain" description="Acyl-CoA oxidase/dehydrogenase middle" evidence="9">
    <location>
        <begin position="121"/>
        <end position="217"/>
    </location>
</feature>
<dbReference type="GO" id="GO:0005737">
    <property type="term" value="C:cytoplasm"/>
    <property type="evidence" value="ECO:0007669"/>
    <property type="project" value="TreeGrafter"/>
</dbReference>
<evidence type="ECO:0000313" key="11">
    <source>
        <dbReference type="EMBL" id="MBL6811570.1"/>
    </source>
</evidence>
<dbReference type="InterPro" id="IPR046373">
    <property type="entry name" value="Acyl-CoA_Oxase/DH_mid-dom_sf"/>
</dbReference>
<keyword evidence="6 7" id="KW-0560">Oxidoreductase</keyword>
<keyword evidence="4 7" id="KW-0285">Flavoprotein</keyword>
<dbReference type="InterPro" id="IPR009100">
    <property type="entry name" value="AcylCoA_DH/oxidase_NM_dom_sf"/>
</dbReference>
<evidence type="ECO:0000259" key="8">
    <source>
        <dbReference type="Pfam" id="PF00441"/>
    </source>
</evidence>
<protein>
    <submittedName>
        <fullName evidence="11">Acyl-CoA dehydrogenase family protein</fullName>
    </submittedName>
</protein>
<feature type="domain" description="Acyl-CoA dehydrogenase/oxidase N-terminal" evidence="10">
    <location>
        <begin position="6"/>
        <end position="117"/>
    </location>
</feature>
<evidence type="ECO:0000256" key="6">
    <source>
        <dbReference type="ARBA" id="ARBA00023002"/>
    </source>
</evidence>
<dbReference type="InterPro" id="IPR050741">
    <property type="entry name" value="Acyl-CoA_dehydrogenase"/>
</dbReference>
<evidence type="ECO:0000256" key="4">
    <source>
        <dbReference type="ARBA" id="ARBA00022630"/>
    </source>
</evidence>
<evidence type="ECO:0000256" key="1">
    <source>
        <dbReference type="ARBA" id="ARBA00001974"/>
    </source>
</evidence>
<dbReference type="PANTHER" id="PTHR48083:SF13">
    <property type="entry name" value="ACYL-COA DEHYDROGENASE FAMILY MEMBER 11"/>
    <property type="match status" value="1"/>
</dbReference>
<dbReference type="SUPFAM" id="SSF47203">
    <property type="entry name" value="Acyl-CoA dehydrogenase C-terminal domain-like"/>
    <property type="match status" value="1"/>
</dbReference>
<comment type="caution">
    <text evidence="11">The sequence shown here is derived from an EMBL/GenBank/DDBJ whole genome shotgun (WGS) entry which is preliminary data.</text>
</comment>
<dbReference type="GO" id="GO:0003995">
    <property type="term" value="F:acyl-CoA dehydrogenase activity"/>
    <property type="evidence" value="ECO:0007669"/>
    <property type="project" value="TreeGrafter"/>
</dbReference>
<evidence type="ECO:0000256" key="5">
    <source>
        <dbReference type="ARBA" id="ARBA00022827"/>
    </source>
</evidence>